<comment type="caution">
    <text evidence="11">The sequence shown here is derived from an EMBL/GenBank/DDBJ whole genome shotgun (WGS) entry which is preliminary data.</text>
</comment>
<evidence type="ECO:0000256" key="8">
    <source>
        <dbReference type="ARBA" id="ARBA00023196"/>
    </source>
</evidence>
<reference evidence="11 12" key="2">
    <citation type="submission" date="2016-08" db="EMBL/GenBank/DDBJ databases">
        <title>Orenia metallireducens sp. nov. strain Z6, a Novel Metal-reducing Firmicute from the Deep Subsurface.</title>
        <authorList>
            <person name="Maxim B.I."/>
            <person name="Kenneth K."/>
            <person name="Flynn T.M."/>
            <person name="Oloughlin E.J."/>
            <person name="Locke R.A."/>
            <person name="Weber J.R."/>
            <person name="Egan S.M."/>
            <person name="Mackie R.I."/>
            <person name="Cann I.K."/>
        </authorList>
    </citation>
    <scope>NUCLEOTIDE SEQUENCE [LARGE SCALE GENOMIC DNA]</scope>
    <source>
        <strain evidence="11 12">Z6</strain>
    </source>
</reference>
<evidence type="ECO:0000256" key="7">
    <source>
        <dbReference type="ARBA" id="ARBA00023136"/>
    </source>
</evidence>
<evidence type="ECO:0000256" key="5">
    <source>
        <dbReference type="ARBA" id="ARBA00022781"/>
    </source>
</evidence>
<dbReference type="FunFam" id="1.10.287.80:FF:000001">
    <property type="entry name" value="ATP synthase gamma chain"/>
    <property type="match status" value="1"/>
</dbReference>
<dbReference type="EMBL" id="LWDV01000010">
    <property type="protein sequence ID" value="OCL25645.1"/>
    <property type="molecule type" value="Genomic_DNA"/>
</dbReference>
<dbReference type="OrthoDB" id="9812769at2"/>
<dbReference type="Pfam" id="PF00231">
    <property type="entry name" value="ATP-synt"/>
    <property type="match status" value="1"/>
</dbReference>
<dbReference type="PRINTS" id="PR00126">
    <property type="entry name" value="ATPASEGAMMA"/>
</dbReference>
<keyword evidence="7 10" id="KW-0472">Membrane</keyword>
<dbReference type="GO" id="GO:0046933">
    <property type="term" value="F:proton-transporting ATP synthase activity, rotational mechanism"/>
    <property type="evidence" value="ECO:0007669"/>
    <property type="project" value="UniProtKB-UniRule"/>
</dbReference>
<dbReference type="Gene3D" id="3.40.1380.10">
    <property type="match status" value="1"/>
</dbReference>
<keyword evidence="12" id="KW-1185">Reference proteome</keyword>
<evidence type="ECO:0000313" key="11">
    <source>
        <dbReference type="EMBL" id="OCL25645.1"/>
    </source>
</evidence>
<proteinExistence type="inferred from homology"/>
<dbReference type="InterPro" id="IPR000131">
    <property type="entry name" value="ATP_synth_F1_gsu"/>
</dbReference>
<evidence type="ECO:0000313" key="12">
    <source>
        <dbReference type="Proteomes" id="UP000093514"/>
    </source>
</evidence>
<comment type="similarity">
    <text evidence="3 10">Belongs to the ATPase gamma chain family.</text>
</comment>
<gene>
    <name evidence="10" type="primary">atpG</name>
    <name evidence="11" type="ORF">U472_15050</name>
</gene>
<accession>A0A1C0A674</accession>
<evidence type="ECO:0000256" key="10">
    <source>
        <dbReference type="HAMAP-Rule" id="MF_00815"/>
    </source>
</evidence>
<dbReference type="InterPro" id="IPR035968">
    <property type="entry name" value="ATP_synth_F1_ATPase_gsu"/>
</dbReference>
<dbReference type="GO" id="GO:0005524">
    <property type="term" value="F:ATP binding"/>
    <property type="evidence" value="ECO:0007669"/>
    <property type="project" value="UniProtKB-UniRule"/>
</dbReference>
<keyword evidence="4 10" id="KW-0813">Transport</keyword>
<name>A0A1C0A674_9FIRM</name>
<organism evidence="11 12">
    <name type="scientific">Orenia metallireducens</name>
    <dbReference type="NCBI Taxonomy" id="1413210"/>
    <lineage>
        <taxon>Bacteria</taxon>
        <taxon>Bacillati</taxon>
        <taxon>Bacillota</taxon>
        <taxon>Clostridia</taxon>
        <taxon>Halanaerobiales</taxon>
        <taxon>Halobacteroidaceae</taxon>
        <taxon>Orenia</taxon>
    </lineage>
</organism>
<evidence type="ECO:0000256" key="2">
    <source>
        <dbReference type="ARBA" id="ARBA00004170"/>
    </source>
</evidence>
<sequence length="284" mass="31609">MASMRDIKRQITSVESTKKITRAMKMVAAAKLRKSQERAESAKPFFDKTKETLADITARIDDDLHPLLEKRDVKKVGYVFITGDRGLCGAYNSRVIKKVETGLKESDKDTALISIGKKGRDYFKNKVEIISEYIEIEDAPGFSTATNIANELVELYTEGILDEIHLVYTEFNSVVSQSVESMQLLPIEPPESGKVNDSEESYLYDPSAEEVLSAVLPQYLKNIIFGALIQSKASEFASRMTAMDSATDNAEDMIEKLKLSYNRARQAAITQELSEIVGGAEALE</sequence>
<evidence type="ECO:0000256" key="6">
    <source>
        <dbReference type="ARBA" id="ARBA00023065"/>
    </source>
</evidence>
<keyword evidence="9 10" id="KW-0066">ATP synthesis</keyword>
<dbReference type="NCBIfam" id="TIGR01146">
    <property type="entry name" value="ATPsyn_F1gamma"/>
    <property type="match status" value="1"/>
</dbReference>
<comment type="function">
    <text evidence="1 10">Produces ATP from ADP in the presence of a proton gradient across the membrane. The gamma chain is believed to be important in regulating ATPase activity and the flow of protons through the CF(0) complex.</text>
</comment>
<evidence type="ECO:0000256" key="1">
    <source>
        <dbReference type="ARBA" id="ARBA00003456"/>
    </source>
</evidence>
<comment type="subunit">
    <text evidence="10">F-type ATPases have 2 components, CF(1) - the catalytic core - and CF(0) - the membrane proton channel. CF(1) has five subunits: alpha(3), beta(3), gamma(1), delta(1), epsilon(1). CF(0) has three main subunits: a, b and c.</text>
</comment>
<keyword evidence="10" id="KW-1003">Cell membrane</keyword>
<keyword evidence="8 10" id="KW-0139">CF(1)</keyword>
<comment type="subcellular location">
    <subcellularLocation>
        <location evidence="10">Cell membrane</location>
        <topology evidence="10">Peripheral membrane protein</topology>
    </subcellularLocation>
    <subcellularLocation>
        <location evidence="2">Membrane</location>
        <topology evidence="2">Peripheral membrane protein</topology>
    </subcellularLocation>
</comment>
<evidence type="ECO:0000256" key="4">
    <source>
        <dbReference type="ARBA" id="ARBA00022448"/>
    </source>
</evidence>
<dbReference type="SUPFAM" id="SSF52943">
    <property type="entry name" value="ATP synthase (F1-ATPase), gamma subunit"/>
    <property type="match status" value="1"/>
</dbReference>
<protein>
    <recommendedName>
        <fullName evidence="10">ATP synthase gamma chain</fullName>
    </recommendedName>
    <alternativeName>
        <fullName evidence="10">ATP synthase F1 sector gamma subunit</fullName>
    </alternativeName>
    <alternativeName>
        <fullName evidence="10">F-ATPase gamma subunit</fullName>
    </alternativeName>
</protein>
<dbReference type="CDD" id="cd12151">
    <property type="entry name" value="F1-ATPase_gamma"/>
    <property type="match status" value="1"/>
</dbReference>
<dbReference type="GO" id="GO:0045259">
    <property type="term" value="C:proton-transporting ATP synthase complex"/>
    <property type="evidence" value="ECO:0007669"/>
    <property type="project" value="UniProtKB-KW"/>
</dbReference>
<reference evidence="12" key="1">
    <citation type="submission" date="2016-07" db="EMBL/GenBank/DDBJ databases">
        <authorList>
            <person name="Florea S."/>
            <person name="Webb J.S."/>
            <person name="Jaromczyk J."/>
            <person name="Schardl C.L."/>
        </authorList>
    </citation>
    <scope>NUCLEOTIDE SEQUENCE [LARGE SCALE GENOMIC DNA]</scope>
    <source>
        <strain evidence="12">Z6</strain>
    </source>
</reference>
<dbReference type="AlphaFoldDB" id="A0A1C0A674"/>
<dbReference type="InterPro" id="IPR023632">
    <property type="entry name" value="ATP_synth_F1_gsu_CS"/>
</dbReference>
<dbReference type="PROSITE" id="PS00153">
    <property type="entry name" value="ATPASE_GAMMA"/>
    <property type="match status" value="1"/>
</dbReference>
<dbReference type="GO" id="GO:0005886">
    <property type="term" value="C:plasma membrane"/>
    <property type="evidence" value="ECO:0007669"/>
    <property type="project" value="UniProtKB-SubCell"/>
</dbReference>
<dbReference type="PANTHER" id="PTHR11693:SF22">
    <property type="entry name" value="ATP SYNTHASE SUBUNIT GAMMA, MITOCHONDRIAL"/>
    <property type="match status" value="1"/>
</dbReference>
<keyword evidence="6 10" id="KW-0406">Ion transport</keyword>
<dbReference type="FunFam" id="3.40.1380.10:FF:000006">
    <property type="entry name" value="ATP synthase gamma chain"/>
    <property type="match status" value="1"/>
</dbReference>
<evidence type="ECO:0000256" key="3">
    <source>
        <dbReference type="ARBA" id="ARBA00007681"/>
    </source>
</evidence>
<dbReference type="PANTHER" id="PTHR11693">
    <property type="entry name" value="ATP SYNTHASE GAMMA CHAIN"/>
    <property type="match status" value="1"/>
</dbReference>
<keyword evidence="5 10" id="KW-0375">Hydrogen ion transport</keyword>
<dbReference type="Gene3D" id="1.10.287.80">
    <property type="entry name" value="ATP synthase, gamma subunit, helix hairpin domain"/>
    <property type="match status" value="1"/>
</dbReference>
<dbReference type="GO" id="GO:0042777">
    <property type="term" value="P:proton motive force-driven plasma membrane ATP synthesis"/>
    <property type="evidence" value="ECO:0007669"/>
    <property type="project" value="UniProtKB-UniRule"/>
</dbReference>
<dbReference type="RefSeq" id="WP_068719557.1">
    <property type="nucleotide sequence ID" value="NZ_LWDV01000010.1"/>
</dbReference>
<dbReference type="Proteomes" id="UP000093514">
    <property type="component" value="Unassembled WGS sequence"/>
</dbReference>
<dbReference type="HAMAP" id="MF_00815">
    <property type="entry name" value="ATP_synth_gamma_bact"/>
    <property type="match status" value="1"/>
</dbReference>
<evidence type="ECO:0000256" key="9">
    <source>
        <dbReference type="ARBA" id="ARBA00023310"/>
    </source>
</evidence>